<name>A0A2P5AWD8_PARAD</name>
<evidence type="ECO:0000313" key="1">
    <source>
        <dbReference type="EMBL" id="PON40872.1"/>
    </source>
</evidence>
<organism evidence="1 2">
    <name type="scientific">Parasponia andersonii</name>
    <name type="common">Sponia andersonii</name>
    <dbReference type="NCBI Taxonomy" id="3476"/>
    <lineage>
        <taxon>Eukaryota</taxon>
        <taxon>Viridiplantae</taxon>
        <taxon>Streptophyta</taxon>
        <taxon>Embryophyta</taxon>
        <taxon>Tracheophyta</taxon>
        <taxon>Spermatophyta</taxon>
        <taxon>Magnoliopsida</taxon>
        <taxon>eudicotyledons</taxon>
        <taxon>Gunneridae</taxon>
        <taxon>Pentapetalae</taxon>
        <taxon>rosids</taxon>
        <taxon>fabids</taxon>
        <taxon>Rosales</taxon>
        <taxon>Cannabaceae</taxon>
        <taxon>Parasponia</taxon>
    </lineage>
</organism>
<reference evidence="2" key="1">
    <citation type="submission" date="2016-06" db="EMBL/GenBank/DDBJ databases">
        <title>Parallel loss of symbiosis genes in relatives of nitrogen-fixing non-legume Parasponia.</title>
        <authorList>
            <person name="Van Velzen R."/>
            <person name="Holmer R."/>
            <person name="Bu F."/>
            <person name="Rutten L."/>
            <person name="Van Zeijl A."/>
            <person name="Liu W."/>
            <person name="Santuari L."/>
            <person name="Cao Q."/>
            <person name="Sharma T."/>
            <person name="Shen D."/>
            <person name="Roswanjaya Y."/>
            <person name="Wardhani T."/>
            <person name="Kalhor M.S."/>
            <person name="Jansen J."/>
            <person name="Van den Hoogen J."/>
            <person name="Gungor B."/>
            <person name="Hartog M."/>
            <person name="Hontelez J."/>
            <person name="Verver J."/>
            <person name="Yang W.-C."/>
            <person name="Schijlen E."/>
            <person name="Repin R."/>
            <person name="Schilthuizen M."/>
            <person name="Schranz E."/>
            <person name="Heidstra R."/>
            <person name="Miyata K."/>
            <person name="Fedorova E."/>
            <person name="Kohlen W."/>
            <person name="Bisseling T."/>
            <person name="Smit S."/>
            <person name="Geurts R."/>
        </authorList>
    </citation>
    <scope>NUCLEOTIDE SEQUENCE [LARGE SCALE GENOMIC DNA]</scope>
    <source>
        <strain evidence="2">cv. WU1-14</strain>
    </source>
</reference>
<dbReference type="Proteomes" id="UP000237105">
    <property type="component" value="Unassembled WGS sequence"/>
</dbReference>
<dbReference type="EMBL" id="JXTB01000430">
    <property type="protein sequence ID" value="PON40872.1"/>
    <property type="molecule type" value="Genomic_DNA"/>
</dbReference>
<sequence length="127" mass="14591">MGRPIVRLSGTFTIIRLANGLRNPVSNQFNNLHPHSQSLCQSLDFPQVQIFLSHSRCHNPSICLKCLVDFSTTHHPRPNPNLDFSSVLEVSFWVRRLIFDFFLRPQEHLKHSVSQKGFFLNPTLIVG</sequence>
<accession>A0A2P5AWD8</accession>
<comment type="caution">
    <text evidence="1">The sequence shown here is derived from an EMBL/GenBank/DDBJ whole genome shotgun (WGS) entry which is preliminary data.</text>
</comment>
<keyword evidence="2" id="KW-1185">Reference proteome</keyword>
<protein>
    <submittedName>
        <fullName evidence="1">Uncharacterized protein</fullName>
    </submittedName>
</protein>
<evidence type="ECO:0000313" key="2">
    <source>
        <dbReference type="Proteomes" id="UP000237105"/>
    </source>
</evidence>
<proteinExistence type="predicted"/>
<gene>
    <name evidence="1" type="ORF">PanWU01x14_293880</name>
</gene>
<dbReference type="AlphaFoldDB" id="A0A2P5AWD8"/>